<keyword evidence="1" id="KW-0472">Membrane</keyword>
<gene>
    <name evidence="3" type="ORF">HK107_10250</name>
</gene>
<dbReference type="GO" id="GO:0003677">
    <property type="term" value="F:DNA binding"/>
    <property type="evidence" value="ECO:0007669"/>
    <property type="project" value="InterPro"/>
</dbReference>
<keyword evidence="4" id="KW-1185">Reference proteome</keyword>
<keyword evidence="1" id="KW-0812">Transmembrane</keyword>
<feature type="domain" description="HTH LytTR-type" evidence="2">
    <location>
        <begin position="167"/>
        <end position="259"/>
    </location>
</feature>
<dbReference type="RefSeq" id="WP_173199412.1">
    <property type="nucleotide sequence ID" value="NZ_JABFCX010000003.1"/>
</dbReference>
<sequence>MTAGGSRAAGGSGQREFLLQGLFALIVAIALGHAGPYGTYESMDLLPRIGFWVGVILLPWGLWQLLFRSVRSVVPGTVPWPLLMAALMVPFALIGSALTHGATLIALGAPLSEFPESWPKNVLLWVGFAYGVMLPLLAIGSALAKGLREEGGHQVASFLLHKLPPELRQAQLIALKAEDHYLRVFTSSGEDLIHMSLADALRALEGYPGVQTHRSWWVSLSDPAEIEPAANWETIAAANGLEIPVSRRRKADVRRLVEAAPSADLA</sequence>
<comment type="caution">
    <text evidence="3">The sequence shown here is derived from an EMBL/GenBank/DDBJ whole genome shotgun (WGS) entry which is preliminary data.</text>
</comment>
<accession>A0A7Y3W5U1</accession>
<dbReference type="EMBL" id="JABFCX010000003">
    <property type="protein sequence ID" value="NNU16702.1"/>
    <property type="molecule type" value="Genomic_DNA"/>
</dbReference>
<evidence type="ECO:0000313" key="3">
    <source>
        <dbReference type="EMBL" id="NNU16702.1"/>
    </source>
</evidence>
<protein>
    <submittedName>
        <fullName evidence="3">LytTR family transcriptional regulator</fullName>
    </submittedName>
</protein>
<dbReference type="Pfam" id="PF04397">
    <property type="entry name" value="LytTR"/>
    <property type="match status" value="1"/>
</dbReference>
<reference evidence="3 4" key="1">
    <citation type="submission" date="2020-05" db="EMBL/GenBank/DDBJ databases">
        <title>Parvularcula mediterraneae sp. nov., isolated from polypropylene straw from shallow seawater of the seashore of Laganas in Zakynthos island, Greece.</title>
        <authorList>
            <person name="Szabo I."/>
            <person name="Al-Omari J."/>
            <person name="Rado J."/>
            <person name="Szerdahelyi G.S."/>
        </authorList>
    </citation>
    <scope>NUCLEOTIDE SEQUENCE [LARGE SCALE GENOMIC DNA]</scope>
    <source>
        <strain evidence="3 4">ZS-1/3</strain>
    </source>
</reference>
<feature type="transmembrane region" description="Helical" evidence="1">
    <location>
        <begin position="122"/>
        <end position="144"/>
    </location>
</feature>
<dbReference type="Proteomes" id="UP000536835">
    <property type="component" value="Unassembled WGS sequence"/>
</dbReference>
<dbReference type="PROSITE" id="PS50930">
    <property type="entry name" value="HTH_LYTTR"/>
    <property type="match status" value="1"/>
</dbReference>
<organism evidence="3 4">
    <name type="scientific">Parvularcula mediterranea</name>
    <dbReference type="NCBI Taxonomy" id="2732508"/>
    <lineage>
        <taxon>Bacteria</taxon>
        <taxon>Pseudomonadati</taxon>
        <taxon>Pseudomonadota</taxon>
        <taxon>Alphaproteobacteria</taxon>
        <taxon>Parvularculales</taxon>
        <taxon>Parvularculaceae</taxon>
        <taxon>Parvularcula</taxon>
    </lineage>
</organism>
<dbReference type="AlphaFoldDB" id="A0A7Y3W5U1"/>
<name>A0A7Y3W5U1_9PROT</name>
<keyword evidence="1" id="KW-1133">Transmembrane helix</keyword>
<proteinExistence type="predicted"/>
<feature type="transmembrane region" description="Helical" evidence="1">
    <location>
        <begin position="49"/>
        <end position="67"/>
    </location>
</feature>
<feature type="transmembrane region" description="Helical" evidence="1">
    <location>
        <begin position="17"/>
        <end position="37"/>
    </location>
</feature>
<dbReference type="InterPro" id="IPR007492">
    <property type="entry name" value="LytTR_DNA-bd_dom"/>
</dbReference>
<dbReference type="Gene3D" id="2.40.50.1020">
    <property type="entry name" value="LytTr DNA-binding domain"/>
    <property type="match status" value="1"/>
</dbReference>
<evidence type="ECO:0000256" key="1">
    <source>
        <dbReference type="SAM" id="Phobius"/>
    </source>
</evidence>
<evidence type="ECO:0000259" key="2">
    <source>
        <dbReference type="PROSITE" id="PS50930"/>
    </source>
</evidence>
<feature type="transmembrane region" description="Helical" evidence="1">
    <location>
        <begin position="79"/>
        <end position="102"/>
    </location>
</feature>
<evidence type="ECO:0000313" key="4">
    <source>
        <dbReference type="Proteomes" id="UP000536835"/>
    </source>
</evidence>
<dbReference type="SMART" id="SM00850">
    <property type="entry name" value="LytTR"/>
    <property type="match status" value="1"/>
</dbReference>